<dbReference type="GO" id="GO:0005886">
    <property type="term" value="C:plasma membrane"/>
    <property type="evidence" value="ECO:0007669"/>
    <property type="project" value="TreeGrafter"/>
</dbReference>
<dbReference type="InterPro" id="IPR011006">
    <property type="entry name" value="CheY-like_superfamily"/>
</dbReference>
<name>A0AAW8R2H5_9ALTE</name>
<dbReference type="GO" id="GO:1902201">
    <property type="term" value="P:negative regulation of bacterial-type flagellum-dependent cell motility"/>
    <property type="evidence" value="ECO:0007669"/>
    <property type="project" value="TreeGrafter"/>
</dbReference>
<accession>A0AAW8R2H5</accession>
<dbReference type="GO" id="GO:0052621">
    <property type="term" value="F:diguanylate cyclase activity"/>
    <property type="evidence" value="ECO:0007669"/>
    <property type="project" value="UniProtKB-EC"/>
</dbReference>
<dbReference type="Gene3D" id="3.30.70.270">
    <property type="match status" value="1"/>
</dbReference>
<dbReference type="EC" id="2.7.7.65" evidence="2"/>
<dbReference type="Pfam" id="PF00990">
    <property type="entry name" value="GGDEF"/>
    <property type="match status" value="1"/>
</dbReference>
<comment type="caution">
    <text evidence="5">The sequence shown here is derived from an EMBL/GenBank/DDBJ whole genome shotgun (WGS) entry which is preliminary data.</text>
</comment>
<dbReference type="SMART" id="SM00267">
    <property type="entry name" value="GGDEF"/>
    <property type="match status" value="1"/>
</dbReference>
<dbReference type="Proteomes" id="UP001249020">
    <property type="component" value="Unassembled WGS sequence"/>
</dbReference>
<organism evidence="5 6">
    <name type="scientific">Brumicola blandensis</name>
    <dbReference type="NCBI Taxonomy" id="3075611"/>
    <lineage>
        <taxon>Bacteria</taxon>
        <taxon>Pseudomonadati</taxon>
        <taxon>Pseudomonadota</taxon>
        <taxon>Gammaproteobacteria</taxon>
        <taxon>Alteromonadales</taxon>
        <taxon>Alteromonadaceae</taxon>
        <taxon>Brumicola</taxon>
    </lineage>
</organism>
<evidence type="ECO:0000313" key="6">
    <source>
        <dbReference type="Proteomes" id="UP001249020"/>
    </source>
</evidence>
<dbReference type="CDD" id="cd01949">
    <property type="entry name" value="GGDEF"/>
    <property type="match status" value="1"/>
</dbReference>
<evidence type="ECO:0000313" key="5">
    <source>
        <dbReference type="EMBL" id="MDT0583467.1"/>
    </source>
</evidence>
<keyword evidence="5" id="KW-0548">Nucleotidyltransferase</keyword>
<dbReference type="Gene3D" id="6.10.250.690">
    <property type="match status" value="1"/>
</dbReference>
<dbReference type="GO" id="GO:0043709">
    <property type="term" value="P:cell adhesion involved in single-species biofilm formation"/>
    <property type="evidence" value="ECO:0007669"/>
    <property type="project" value="TreeGrafter"/>
</dbReference>
<feature type="domain" description="GGDEF" evidence="4">
    <location>
        <begin position="183"/>
        <end position="319"/>
    </location>
</feature>
<protein>
    <recommendedName>
        <fullName evidence="2">diguanylate cyclase</fullName>
        <ecNumber evidence="2">2.7.7.65</ecNumber>
    </recommendedName>
</protein>
<keyword evidence="5" id="KW-0808">Transferase</keyword>
<dbReference type="SUPFAM" id="SSF52172">
    <property type="entry name" value="CheY-like"/>
    <property type="match status" value="1"/>
</dbReference>
<dbReference type="InterPro" id="IPR050469">
    <property type="entry name" value="Diguanylate_Cyclase"/>
</dbReference>
<dbReference type="FunFam" id="3.30.70.270:FF:000001">
    <property type="entry name" value="Diguanylate cyclase domain protein"/>
    <property type="match status" value="1"/>
</dbReference>
<gene>
    <name evidence="5" type="ORF">RM544_13040</name>
</gene>
<dbReference type="SUPFAM" id="SSF55073">
    <property type="entry name" value="Nucleotide cyclase"/>
    <property type="match status" value="1"/>
</dbReference>
<dbReference type="EMBL" id="JAVRIE010000005">
    <property type="protein sequence ID" value="MDT0583467.1"/>
    <property type="molecule type" value="Genomic_DNA"/>
</dbReference>
<comment type="cofactor">
    <cofactor evidence="1">
        <name>Mg(2+)</name>
        <dbReference type="ChEBI" id="CHEBI:18420"/>
    </cofactor>
</comment>
<evidence type="ECO:0000256" key="1">
    <source>
        <dbReference type="ARBA" id="ARBA00001946"/>
    </source>
</evidence>
<dbReference type="PANTHER" id="PTHR45138:SF9">
    <property type="entry name" value="DIGUANYLATE CYCLASE DGCM-RELATED"/>
    <property type="match status" value="1"/>
</dbReference>
<evidence type="ECO:0000256" key="2">
    <source>
        <dbReference type="ARBA" id="ARBA00012528"/>
    </source>
</evidence>
<dbReference type="PANTHER" id="PTHR45138">
    <property type="entry name" value="REGULATORY COMPONENTS OF SENSORY TRANSDUCTION SYSTEM"/>
    <property type="match status" value="1"/>
</dbReference>
<dbReference type="AlphaFoldDB" id="A0AAW8R2H5"/>
<dbReference type="PROSITE" id="PS50887">
    <property type="entry name" value="GGDEF"/>
    <property type="match status" value="1"/>
</dbReference>
<reference evidence="5 6" key="1">
    <citation type="submission" date="2023-09" db="EMBL/GenBank/DDBJ databases">
        <authorList>
            <person name="Rey-Velasco X."/>
        </authorList>
    </citation>
    <scope>NUCLEOTIDE SEQUENCE [LARGE SCALE GENOMIC DNA]</scope>
    <source>
        <strain evidence="5 6">W409</strain>
    </source>
</reference>
<evidence type="ECO:0000256" key="3">
    <source>
        <dbReference type="ARBA" id="ARBA00034247"/>
    </source>
</evidence>
<evidence type="ECO:0000259" key="4">
    <source>
        <dbReference type="PROSITE" id="PS50887"/>
    </source>
</evidence>
<proteinExistence type="predicted"/>
<dbReference type="NCBIfam" id="TIGR00254">
    <property type="entry name" value="GGDEF"/>
    <property type="match status" value="1"/>
</dbReference>
<dbReference type="InterPro" id="IPR029787">
    <property type="entry name" value="Nucleotide_cyclase"/>
</dbReference>
<sequence length="319" mass="36322">MNRVADQPEIFHLQNDASDEPPKVLLIDEESSNIVLSLQALPYEIEHLIDYTKLGNHLNYNVRLPSLIMVNSHCKMVNVDSLLVRLKQSELSKTIPVILFCDCINQCPDDKIRAFTLGCDDFISLPIDPREFVARVQSKVQSALYHQEVMEMAFKDDLSGLINRRGYNYALINEWARCKRAKKTISMLIVDIDNFKEFNDKFGHAKGDELILLASETLNKADKRSSDVVARYGGDEFIFLLPDCNYDGASKIARDLVERFNKLNMTHNHLLKMSKFSISIGVSSLIPNQKNTASDLFARADDALYKAKKEGKNCWKRAD</sequence>
<dbReference type="InterPro" id="IPR043128">
    <property type="entry name" value="Rev_trsase/Diguanyl_cyclase"/>
</dbReference>
<keyword evidence="6" id="KW-1185">Reference proteome</keyword>
<comment type="catalytic activity">
    <reaction evidence="3">
        <text>2 GTP = 3',3'-c-di-GMP + 2 diphosphate</text>
        <dbReference type="Rhea" id="RHEA:24898"/>
        <dbReference type="ChEBI" id="CHEBI:33019"/>
        <dbReference type="ChEBI" id="CHEBI:37565"/>
        <dbReference type="ChEBI" id="CHEBI:58805"/>
        <dbReference type="EC" id="2.7.7.65"/>
    </reaction>
</comment>
<dbReference type="RefSeq" id="WP_311362236.1">
    <property type="nucleotide sequence ID" value="NZ_JAVRIE010000005.1"/>
</dbReference>
<dbReference type="InterPro" id="IPR000160">
    <property type="entry name" value="GGDEF_dom"/>
</dbReference>